<protein>
    <submittedName>
        <fullName evidence="1">Uncharacterized protein</fullName>
    </submittedName>
</protein>
<keyword evidence="2" id="KW-1185">Reference proteome</keyword>
<name>A0A8J3IT39_9CHLR</name>
<dbReference type="Proteomes" id="UP000597444">
    <property type="component" value="Unassembled WGS sequence"/>
</dbReference>
<evidence type="ECO:0000313" key="1">
    <source>
        <dbReference type="EMBL" id="GHO99993.1"/>
    </source>
</evidence>
<dbReference type="EMBL" id="BNJK01000002">
    <property type="protein sequence ID" value="GHO99993.1"/>
    <property type="molecule type" value="Genomic_DNA"/>
</dbReference>
<sequence length="149" mass="16483">MRPLTQEEGLLFLLQRTRTLGASVSSAQMLQCAERMPTQYTAAKEIVALVGRLSLALDQAGAYIEETGCSFSDYVHYYKQHPMHLLDRRGTSQGAHPLPVAATFLLAKEQVEQEMAMAADMLRVLAVLPSVTISEDFFFDSGELSRNSV</sequence>
<proteinExistence type="predicted"/>
<dbReference type="RefSeq" id="WP_220210599.1">
    <property type="nucleotide sequence ID" value="NZ_BNJK01000002.1"/>
</dbReference>
<reference evidence="1" key="1">
    <citation type="submission" date="2020-10" db="EMBL/GenBank/DDBJ databases">
        <title>Taxonomic study of unclassified bacteria belonging to the class Ktedonobacteria.</title>
        <authorList>
            <person name="Yabe S."/>
            <person name="Wang C.M."/>
            <person name="Zheng Y."/>
            <person name="Sakai Y."/>
            <person name="Cavaletti L."/>
            <person name="Monciardini P."/>
            <person name="Donadio S."/>
        </authorList>
    </citation>
    <scope>NUCLEOTIDE SEQUENCE</scope>
    <source>
        <strain evidence="1">ID150040</strain>
    </source>
</reference>
<accession>A0A8J3IT39</accession>
<evidence type="ECO:0000313" key="2">
    <source>
        <dbReference type="Proteomes" id="UP000597444"/>
    </source>
</evidence>
<dbReference type="AlphaFoldDB" id="A0A8J3IT39"/>
<comment type="caution">
    <text evidence="1">The sequence shown here is derived from an EMBL/GenBank/DDBJ whole genome shotgun (WGS) entry which is preliminary data.</text>
</comment>
<gene>
    <name evidence="1" type="ORF">KSF_100410</name>
</gene>
<organism evidence="1 2">
    <name type="scientific">Reticulibacter mediterranei</name>
    <dbReference type="NCBI Taxonomy" id="2778369"/>
    <lineage>
        <taxon>Bacteria</taxon>
        <taxon>Bacillati</taxon>
        <taxon>Chloroflexota</taxon>
        <taxon>Ktedonobacteria</taxon>
        <taxon>Ktedonobacterales</taxon>
        <taxon>Reticulibacteraceae</taxon>
        <taxon>Reticulibacter</taxon>
    </lineage>
</organism>